<comment type="caution">
    <text evidence="2">The sequence shown here is derived from an EMBL/GenBank/DDBJ whole genome shotgun (WGS) entry which is preliminary data.</text>
</comment>
<evidence type="ECO:0000256" key="1">
    <source>
        <dbReference type="ARBA" id="ARBA00006479"/>
    </source>
</evidence>
<dbReference type="AlphaFoldDB" id="A0A4R7ZGK3"/>
<keyword evidence="3" id="KW-1185">Reference proteome</keyword>
<dbReference type="EMBL" id="SODD01000027">
    <property type="protein sequence ID" value="TDW16176.1"/>
    <property type="molecule type" value="Genomic_DNA"/>
</dbReference>
<dbReference type="Gene3D" id="3.30.420.40">
    <property type="match status" value="2"/>
</dbReference>
<dbReference type="PANTHER" id="PTHR18964:SF149">
    <property type="entry name" value="BIFUNCTIONAL UDP-N-ACETYLGLUCOSAMINE 2-EPIMERASE_N-ACETYLMANNOSAMINE KINASE"/>
    <property type="match status" value="1"/>
</dbReference>
<keyword evidence="2" id="KW-0808">Transferase</keyword>
<dbReference type="OrthoDB" id="9810372at2"/>
<comment type="similarity">
    <text evidence="1">Belongs to the ROK (NagC/XylR) family.</text>
</comment>
<reference evidence="2 3" key="1">
    <citation type="submission" date="2019-03" db="EMBL/GenBank/DDBJ databases">
        <title>Genomic Encyclopedia of Type Strains, Phase IV (KMG-IV): sequencing the most valuable type-strain genomes for metagenomic binning, comparative biology and taxonomic classification.</title>
        <authorList>
            <person name="Goeker M."/>
        </authorList>
    </citation>
    <scope>NUCLEOTIDE SEQUENCE [LARGE SCALE GENOMIC DNA]</scope>
    <source>
        <strain evidence="2 3">DSM 28867</strain>
    </source>
</reference>
<name>A0A4R7ZGK3_9FIRM</name>
<proteinExistence type="inferred from homology"/>
<evidence type="ECO:0000313" key="2">
    <source>
        <dbReference type="EMBL" id="TDW16176.1"/>
    </source>
</evidence>
<keyword evidence="2" id="KW-0418">Kinase</keyword>
<protein>
    <submittedName>
        <fullName evidence="2">Glucokinase</fullName>
    </submittedName>
</protein>
<accession>A0A4R7ZGK3</accession>
<dbReference type="Proteomes" id="UP000294743">
    <property type="component" value="Unassembled WGS sequence"/>
</dbReference>
<dbReference type="InterPro" id="IPR043129">
    <property type="entry name" value="ATPase_NBD"/>
</dbReference>
<organism evidence="2 3">
    <name type="scientific">Breznakia blatticola</name>
    <dbReference type="NCBI Taxonomy" id="1754012"/>
    <lineage>
        <taxon>Bacteria</taxon>
        <taxon>Bacillati</taxon>
        <taxon>Bacillota</taxon>
        <taxon>Erysipelotrichia</taxon>
        <taxon>Erysipelotrichales</taxon>
        <taxon>Erysipelotrichaceae</taxon>
        <taxon>Breznakia</taxon>
    </lineage>
</organism>
<sequence>MKYAVGIDIGGTNTRIALVDENYTITKRVEFPTEKADPSVMLDSIGKAISDFGHDIVGVGLSCAGPMDLINGKIGMAVNLGENWFHYPIVAEMEKRYGVSVYLENDANLACLAEATVGKGKSYRFVHFLTISTGIGSGYVVDKQIIQGAHGQANEVCNMIMWKDGPKHSILASGALEAISSGTAITNRARALGLEVAHAGEVNDLAVAGNAIAKEIMDDAKEYLANAIAMIFAVEDPDIFILGGSVSLKIEGFTKEVEALVKAKVLPGFDKYIKIETSNLNEDSGLLGAAALAFLKA</sequence>
<dbReference type="Pfam" id="PF00480">
    <property type="entry name" value="ROK"/>
    <property type="match status" value="1"/>
</dbReference>
<evidence type="ECO:0000313" key="3">
    <source>
        <dbReference type="Proteomes" id="UP000294743"/>
    </source>
</evidence>
<gene>
    <name evidence="2" type="ORF">EDD63_1273</name>
</gene>
<dbReference type="InterPro" id="IPR000600">
    <property type="entry name" value="ROK"/>
</dbReference>
<dbReference type="SUPFAM" id="SSF53067">
    <property type="entry name" value="Actin-like ATPase domain"/>
    <property type="match status" value="1"/>
</dbReference>
<dbReference type="GO" id="GO:0016301">
    <property type="term" value="F:kinase activity"/>
    <property type="evidence" value="ECO:0007669"/>
    <property type="project" value="UniProtKB-KW"/>
</dbReference>
<dbReference type="RefSeq" id="WP_134170093.1">
    <property type="nucleotide sequence ID" value="NZ_SODD01000027.1"/>
</dbReference>
<dbReference type="PANTHER" id="PTHR18964">
    <property type="entry name" value="ROK (REPRESSOR, ORF, KINASE) FAMILY"/>
    <property type="match status" value="1"/>
</dbReference>